<dbReference type="GO" id="GO:0005615">
    <property type="term" value="C:extracellular space"/>
    <property type="evidence" value="ECO:0007669"/>
    <property type="project" value="TreeGrafter"/>
</dbReference>
<name>A0AAG5DKV7_ANOAO</name>
<dbReference type="Pfam" id="PF00147">
    <property type="entry name" value="Fibrinogen_C"/>
    <property type="match status" value="1"/>
</dbReference>
<evidence type="ECO:0000256" key="1">
    <source>
        <dbReference type="ARBA" id="ARBA00023157"/>
    </source>
</evidence>
<dbReference type="InterPro" id="IPR014716">
    <property type="entry name" value="Fibrinogen_a/b/g_C_1"/>
</dbReference>
<dbReference type="CDD" id="cd00087">
    <property type="entry name" value="FReD"/>
    <property type="match status" value="1"/>
</dbReference>
<dbReference type="SUPFAM" id="SSF56496">
    <property type="entry name" value="Fibrinogen C-terminal domain-like"/>
    <property type="match status" value="1"/>
</dbReference>
<keyword evidence="5" id="KW-1185">Reference proteome</keyword>
<evidence type="ECO:0000313" key="4">
    <source>
        <dbReference type="EnsemblMetazoa" id="ENSAATROPP011434"/>
    </source>
</evidence>
<dbReference type="FunFam" id="3.90.215.10:FF:000001">
    <property type="entry name" value="Tenascin isoform 1"/>
    <property type="match status" value="1"/>
</dbReference>
<dbReference type="PANTHER" id="PTHR19143">
    <property type="entry name" value="FIBRINOGEN/TENASCIN/ANGIOPOEITIN"/>
    <property type="match status" value="1"/>
</dbReference>
<organism evidence="4 5">
    <name type="scientific">Anopheles atroparvus</name>
    <name type="common">European mosquito</name>
    <dbReference type="NCBI Taxonomy" id="41427"/>
    <lineage>
        <taxon>Eukaryota</taxon>
        <taxon>Metazoa</taxon>
        <taxon>Ecdysozoa</taxon>
        <taxon>Arthropoda</taxon>
        <taxon>Hexapoda</taxon>
        <taxon>Insecta</taxon>
        <taxon>Pterygota</taxon>
        <taxon>Neoptera</taxon>
        <taxon>Endopterygota</taxon>
        <taxon>Diptera</taxon>
        <taxon>Nematocera</taxon>
        <taxon>Culicoidea</taxon>
        <taxon>Culicidae</taxon>
        <taxon>Anophelinae</taxon>
        <taxon>Anopheles</taxon>
    </lineage>
</organism>
<dbReference type="InterPro" id="IPR050373">
    <property type="entry name" value="Fibrinogen_C-term_domain"/>
</dbReference>
<dbReference type="Proteomes" id="UP000075880">
    <property type="component" value="Unassembled WGS sequence"/>
</dbReference>
<dbReference type="AlphaFoldDB" id="A0AAG5DKV7"/>
<dbReference type="PROSITE" id="PS51406">
    <property type="entry name" value="FIBRINOGEN_C_2"/>
    <property type="match status" value="1"/>
</dbReference>
<evidence type="ECO:0000259" key="3">
    <source>
        <dbReference type="PROSITE" id="PS51406"/>
    </source>
</evidence>
<proteinExistence type="predicted"/>
<protein>
    <recommendedName>
        <fullName evidence="3">Fibrinogen C-terminal domain-containing protein</fullName>
    </recommendedName>
</protein>
<dbReference type="SMART" id="SM00186">
    <property type="entry name" value="FBG"/>
    <property type="match status" value="1"/>
</dbReference>
<dbReference type="InterPro" id="IPR002181">
    <property type="entry name" value="Fibrinogen_a/b/g_C_dom"/>
</dbReference>
<dbReference type="Gene3D" id="3.90.215.10">
    <property type="entry name" value="Gamma Fibrinogen, chain A, domain 1"/>
    <property type="match status" value="1"/>
</dbReference>
<reference evidence="4" key="1">
    <citation type="submission" date="2024-04" db="UniProtKB">
        <authorList>
            <consortium name="EnsemblMetazoa"/>
        </authorList>
    </citation>
    <scope>IDENTIFICATION</scope>
    <source>
        <strain evidence="4">EBRO</strain>
    </source>
</reference>
<sequence length="286" mass="33243">MRKLETHFEQHSTNMIETLAALTTNGQQMADWNQNLRKITDKIMTSLSGIEQQLTYIKDVSYETSTRLDPTSCAAPNIYATGTYSIRPARDVEPFLVLCDFEDNYNLGGGWTVFQRRFNGAVNFYRNWTMYKHGFGDVNGEHWLGLEKLHLMTRSGRHELLLILEDYDGNTAYALYDRFQIGSEAEKYKLTVGKYSGTAGEDALSYHHGMKFCTFDQENDKSDDINCAENRYGAWWFSNCANCHLNGKYRRKGEHLSTDYQGVLWYQWKGYDYSLKSTKMMLRRRS</sequence>
<dbReference type="InterPro" id="IPR036056">
    <property type="entry name" value="Fibrinogen-like_C"/>
</dbReference>
<accession>A0AAG5DKV7</accession>
<dbReference type="EnsemblMetazoa" id="ENSAATROPT012596">
    <property type="protein sequence ID" value="ENSAATROPP011434"/>
    <property type="gene ID" value="ENSAATROPG010252"/>
</dbReference>
<dbReference type="PANTHER" id="PTHR19143:SF327">
    <property type="entry name" value="FI21813P1-RELATED"/>
    <property type="match status" value="1"/>
</dbReference>
<keyword evidence="1" id="KW-1015">Disulfide bond</keyword>
<dbReference type="GO" id="GO:0030246">
    <property type="term" value="F:carbohydrate binding"/>
    <property type="evidence" value="ECO:0007669"/>
    <property type="project" value="UniProtKB-ARBA"/>
</dbReference>
<evidence type="ECO:0000313" key="5">
    <source>
        <dbReference type="Proteomes" id="UP000075880"/>
    </source>
</evidence>
<comment type="function">
    <text evidence="2">Lectin involved in innate immunity. Agglutinates all types of human erythrocytes, Gram-positive and Gram-negative bacteria. Has a stronger agglutinating activity towards Gram-negative bacteria than towards Gram-positive bacteria. Specifically recognizes acetyl group-containing substances on agglutinated cells. The hemagglutinating activity was inhibited by EDTA, acetyl group-containing mono- and disaccharides, N-acetyl derivatives of amino acids, other acetyl group-containing substances, propionamide and benzamide. Enhances the antimicrobial activity of big defensin against Gram-positive bacteria but not against Gram-negative bacteria.</text>
</comment>
<evidence type="ECO:0000256" key="2">
    <source>
        <dbReference type="ARBA" id="ARBA00053344"/>
    </source>
</evidence>
<feature type="domain" description="Fibrinogen C-terminal" evidence="3">
    <location>
        <begin position="64"/>
        <end position="286"/>
    </location>
</feature>